<proteinExistence type="predicted"/>
<keyword evidence="8" id="KW-1185">Reference proteome</keyword>
<evidence type="ECO:0000256" key="2">
    <source>
        <dbReference type="ARBA" id="ARBA00023239"/>
    </source>
</evidence>
<feature type="compositionally biased region" description="Basic and acidic residues" evidence="5">
    <location>
        <begin position="199"/>
        <end position="219"/>
    </location>
</feature>
<feature type="region of interest" description="Disordered" evidence="5">
    <location>
        <begin position="1"/>
        <end position="25"/>
    </location>
</feature>
<dbReference type="AlphaFoldDB" id="A0AAN6Y2Z8"/>
<comment type="caution">
    <text evidence="7">The sequence shown here is derived from an EMBL/GenBank/DDBJ whole genome shotgun (WGS) entry which is preliminary data.</text>
</comment>
<protein>
    <recommendedName>
        <fullName evidence="1">gamma-glutamylcyclotransferase</fullName>
        <ecNumber evidence="1">4.3.2.9</ecNumber>
    </recommendedName>
</protein>
<keyword evidence="6" id="KW-1133">Transmembrane helix</keyword>
<evidence type="ECO:0000256" key="6">
    <source>
        <dbReference type="SAM" id="Phobius"/>
    </source>
</evidence>
<evidence type="ECO:0000256" key="5">
    <source>
        <dbReference type="SAM" id="MobiDB-lite"/>
    </source>
</evidence>
<keyword evidence="6" id="KW-0472">Membrane</keyword>
<gene>
    <name evidence="7" type="ORF">QBC37DRAFT_428958</name>
</gene>
<dbReference type="PANTHER" id="PTHR12935:SF0">
    <property type="entry name" value="GAMMA-GLUTAMYLCYCLOTRANSFERASE"/>
    <property type="match status" value="1"/>
</dbReference>
<dbReference type="EMBL" id="MU858178">
    <property type="protein sequence ID" value="KAK4210305.1"/>
    <property type="molecule type" value="Genomic_DNA"/>
</dbReference>
<feature type="region of interest" description="Disordered" evidence="5">
    <location>
        <begin position="64"/>
        <end position="96"/>
    </location>
</feature>
<dbReference type="GO" id="GO:0003839">
    <property type="term" value="F:gamma-glutamylcyclotransferase activity"/>
    <property type="evidence" value="ECO:0007669"/>
    <property type="project" value="UniProtKB-EC"/>
</dbReference>
<accession>A0AAN6Y2Z8</accession>
<feature type="binding site" evidence="4">
    <location>
        <begin position="105"/>
        <end position="110"/>
    </location>
    <ligand>
        <name>substrate</name>
    </ligand>
</feature>
<reference evidence="7" key="1">
    <citation type="journal article" date="2023" name="Mol. Phylogenet. Evol.">
        <title>Genome-scale phylogeny and comparative genomics of the fungal order Sordariales.</title>
        <authorList>
            <person name="Hensen N."/>
            <person name="Bonometti L."/>
            <person name="Westerberg I."/>
            <person name="Brannstrom I.O."/>
            <person name="Guillou S."/>
            <person name="Cros-Aarteil S."/>
            <person name="Calhoun S."/>
            <person name="Haridas S."/>
            <person name="Kuo A."/>
            <person name="Mondo S."/>
            <person name="Pangilinan J."/>
            <person name="Riley R."/>
            <person name="LaButti K."/>
            <person name="Andreopoulos B."/>
            <person name="Lipzen A."/>
            <person name="Chen C."/>
            <person name="Yan M."/>
            <person name="Daum C."/>
            <person name="Ng V."/>
            <person name="Clum A."/>
            <person name="Steindorff A."/>
            <person name="Ohm R.A."/>
            <person name="Martin F."/>
            <person name="Silar P."/>
            <person name="Natvig D.O."/>
            <person name="Lalanne C."/>
            <person name="Gautier V."/>
            <person name="Ament-Velasquez S.L."/>
            <person name="Kruys A."/>
            <person name="Hutchinson M.I."/>
            <person name="Powell A.J."/>
            <person name="Barry K."/>
            <person name="Miller A.N."/>
            <person name="Grigoriev I.V."/>
            <person name="Debuchy R."/>
            <person name="Gladieux P."/>
            <person name="Hiltunen Thoren M."/>
            <person name="Johannesson H."/>
        </authorList>
    </citation>
    <scope>NUCLEOTIDE SEQUENCE</scope>
    <source>
        <strain evidence="7">PSN293</strain>
    </source>
</reference>
<dbReference type="InterPro" id="IPR017939">
    <property type="entry name" value="G-Glutamylcylcotransferase"/>
</dbReference>
<dbReference type="Proteomes" id="UP001301769">
    <property type="component" value="Unassembled WGS sequence"/>
</dbReference>
<evidence type="ECO:0000313" key="7">
    <source>
        <dbReference type="EMBL" id="KAK4210305.1"/>
    </source>
</evidence>
<keyword evidence="2" id="KW-0456">Lyase</keyword>
<name>A0AAN6Y2Z8_9PEZI</name>
<feature type="compositionally biased region" description="Pro residues" evidence="5">
    <location>
        <begin position="325"/>
        <end position="334"/>
    </location>
</feature>
<reference evidence="7" key="2">
    <citation type="submission" date="2023-05" db="EMBL/GenBank/DDBJ databases">
        <authorList>
            <consortium name="Lawrence Berkeley National Laboratory"/>
            <person name="Steindorff A."/>
            <person name="Hensen N."/>
            <person name="Bonometti L."/>
            <person name="Westerberg I."/>
            <person name="Brannstrom I.O."/>
            <person name="Guillou S."/>
            <person name="Cros-Aarteil S."/>
            <person name="Calhoun S."/>
            <person name="Haridas S."/>
            <person name="Kuo A."/>
            <person name="Mondo S."/>
            <person name="Pangilinan J."/>
            <person name="Riley R."/>
            <person name="Labutti K."/>
            <person name="Andreopoulos B."/>
            <person name="Lipzen A."/>
            <person name="Chen C."/>
            <person name="Yanf M."/>
            <person name="Daum C."/>
            <person name="Ng V."/>
            <person name="Clum A."/>
            <person name="Ohm R."/>
            <person name="Martin F."/>
            <person name="Silar P."/>
            <person name="Natvig D."/>
            <person name="Lalanne C."/>
            <person name="Gautier V."/>
            <person name="Ament-Velasquez S.L."/>
            <person name="Kruys A."/>
            <person name="Hutchinson M.I."/>
            <person name="Powell A.J."/>
            <person name="Barry K."/>
            <person name="Miller A.N."/>
            <person name="Grigoriev I.V."/>
            <person name="Debuchy R."/>
            <person name="Gladieux P."/>
            <person name="Thoren M.H."/>
            <person name="Johannesson H."/>
        </authorList>
    </citation>
    <scope>NUCLEOTIDE SEQUENCE</scope>
    <source>
        <strain evidence="7">PSN293</strain>
    </source>
</reference>
<evidence type="ECO:0000256" key="3">
    <source>
        <dbReference type="PIRSR" id="PIRSR617939-1"/>
    </source>
</evidence>
<evidence type="ECO:0000256" key="1">
    <source>
        <dbReference type="ARBA" id="ARBA00012346"/>
    </source>
</evidence>
<feature type="transmembrane region" description="Helical" evidence="6">
    <location>
        <begin position="406"/>
        <end position="426"/>
    </location>
</feature>
<sequence length="515" mass="56949">MEKVHNGAAAMNSTQDQVRVSSDKESITEDGRCTMLLNVTRLRDLLFRPTFLKPAYPSISSIRRTSPDRLSASDASPSPFPDEPIPATSLQSTYTPPGGPPTVLYLAYGSNLCAQTFLGQRGIRPISQVNVSCPTLDLTFDLPGIPYIEPCFANTAPRKVPKTPPKLPPDLPKPPPNIPDIPKPTPPVPSPPHPPPPIKWDEAQQDKSPEFPQDGSRKEPVWEKGLIGVVYEVTKSDYAHIVATEGGGLGYKDILVPCLPLPASVGVPERPPEIPIPFLAHTLFAPQIPDTPDNDDDKTTTPSQLENQSKSLLPRGDDDDDKPPSPKPPTPPDLPKLIAKLPPALQKLFLPKSRAKSHPFEPYAQPSARYLSLLVTGAFEHDLPQDYQKYLASLQPYTITTFGQRIAKYLVLIFLIPVMFLIMFIGQKFFTDPKTGNLPLWFGLVMNLFGNLTWGGYDLVGKKLWGDGERTMEDEDEDDDDDDSNGVIAKSWGKEKWADTEKQSLLAQNMLLRDW</sequence>
<feature type="compositionally biased region" description="Pro residues" evidence="5">
    <location>
        <begin position="162"/>
        <end position="198"/>
    </location>
</feature>
<feature type="compositionally biased region" description="Polar residues" evidence="5">
    <location>
        <begin position="11"/>
        <end position="20"/>
    </location>
</feature>
<evidence type="ECO:0000256" key="4">
    <source>
        <dbReference type="PIRSR" id="PIRSR617939-2"/>
    </source>
</evidence>
<feature type="transmembrane region" description="Helical" evidence="6">
    <location>
        <begin position="438"/>
        <end position="457"/>
    </location>
</feature>
<evidence type="ECO:0000313" key="8">
    <source>
        <dbReference type="Proteomes" id="UP001301769"/>
    </source>
</evidence>
<dbReference type="Gene3D" id="3.10.490.10">
    <property type="entry name" value="Gamma-glutamyl cyclotransferase-like"/>
    <property type="match status" value="1"/>
</dbReference>
<feature type="region of interest" description="Disordered" evidence="5">
    <location>
        <begin position="285"/>
        <end position="336"/>
    </location>
</feature>
<keyword evidence="6" id="KW-0812">Transmembrane</keyword>
<feature type="active site" description="Proton acceptor" evidence="3">
    <location>
        <position position="245"/>
    </location>
</feature>
<organism evidence="7 8">
    <name type="scientific">Rhypophila decipiens</name>
    <dbReference type="NCBI Taxonomy" id="261697"/>
    <lineage>
        <taxon>Eukaryota</taxon>
        <taxon>Fungi</taxon>
        <taxon>Dikarya</taxon>
        <taxon>Ascomycota</taxon>
        <taxon>Pezizomycotina</taxon>
        <taxon>Sordariomycetes</taxon>
        <taxon>Sordariomycetidae</taxon>
        <taxon>Sordariales</taxon>
        <taxon>Naviculisporaceae</taxon>
        <taxon>Rhypophila</taxon>
    </lineage>
</organism>
<dbReference type="EC" id="4.3.2.9" evidence="1"/>
<dbReference type="PANTHER" id="PTHR12935">
    <property type="entry name" value="GAMMA-GLUTAMYLCYCLOTRANSFERASE"/>
    <property type="match status" value="1"/>
</dbReference>
<feature type="region of interest" description="Disordered" evidence="5">
    <location>
        <begin position="158"/>
        <end position="219"/>
    </location>
</feature>